<name>A0ABD3KAQ7_EUCGL</name>
<organism evidence="1 2">
    <name type="scientific">Eucalyptus globulus</name>
    <name type="common">Tasmanian blue gum</name>
    <dbReference type="NCBI Taxonomy" id="34317"/>
    <lineage>
        <taxon>Eukaryota</taxon>
        <taxon>Viridiplantae</taxon>
        <taxon>Streptophyta</taxon>
        <taxon>Embryophyta</taxon>
        <taxon>Tracheophyta</taxon>
        <taxon>Spermatophyta</taxon>
        <taxon>Magnoliopsida</taxon>
        <taxon>eudicotyledons</taxon>
        <taxon>Gunneridae</taxon>
        <taxon>Pentapetalae</taxon>
        <taxon>rosids</taxon>
        <taxon>malvids</taxon>
        <taxon>Myrtales</taxon>
        <taxon>Myrtaceae</taxon>
        <taxon>Myrtoideae</taxon>
        <taxon>Eucalypteae</taxon>
        <taxon>Eucalyptus</taxon>
    </lineage>
</organism>
<protein>
    <submittedName>
        <fullName evidence="1">Uncharacterized protein</fullName>
    </submittedName>
</protein>
<dbReference type="Gene3D" id="2.60.110.10">
    <property type="entry name" value="Thaumatin"/>
    <property type="match status" value="1"/>
</dbReference>
<evidence type="ECO:0000313" key="2">
    <source>
        <dbReference type="Proteomes" id="UP001634007"/>
    </source>
</evidence>
<dbReference type="Proteomes" id="UP001634007">
    <property type="component" value="Unassembled WGS sequence"/>
</dbReference>
<dbReference type="EMBL" id="JBJKBG010000006">
    <property type="protein sequence ID" value="KAL3736753.1"/>
    <property type="molecule type" value="Genomic_DNA"/>
</dbReference>
<gene>
    <name evidence="1" type="ORF">ACJRO7_025658</name>
</gene>
<keyword evidence="2" id="KW-1185">Reference proteome</keyword>
<dbReference type="InterPro" id="IPR037176">
    <property type="entry name" value="Osmotin/thaumatin-like_sf"/>
</dbReference>
<reference evidence="1 2" key="1">
    <citation type="submission" date="2024-11" db="EMBL/GenBank/DDBJ databases">
        <title>Chromosome-level genome assembly of Eucalyptus globulus Labill. provides insights into its genome evolution.</title>
        <authorList>
            <person name="Li X."/>
        </authorList>
    </citation>
    <scope>NUCLEOTIDE SEQUENCE [LARGE SCALE GENOMIC DNA]</scope>
    <source>
        <strain evidence="1">CL2024</strain>
        <tissue evidence="1">Fresh tender leaves</tissue>
    </source>
</reference>
<comment type="caution">
    <text evidence="1">The sequence shown here is derived from an EMBL/GenBank/DDBJ whole genome shotgun (WGS) entry which is preliminary data.</text>
</comment>
<sequence>MVAGSSGLQIIDYPPVPSNGTIDISVGRDSHSVLLFRIGCSQINGQVKCISGDCPRDDCVKERPIDVTAIEYNKGTLTISALHGYNVGVKLVFQGSGCNCSSISCVLPLDKCLEPHKIWQGPEETGQQRMLMACNNVTGLSLPPDQDCAMPGSYDYPPTAGTHCEFKNGIWQVIVR</sequence>
<proteinExistence type="predicted"/>
<evidence type="ECO:0000313" key="1">
    <source>
        <dbReference type="EMBL" id="KAL3736753.1"/>
    </source>
</evidence>
<accession>A0ABD3KAQ7</accession>
<dbReference type="SUPFAM" id="SSF49870">
    <property type="entry name" value="Osmotin, thaumatin-like protein"/>
    <property type="match status" value="1"/>
</dbReference>
<dbReference type="AlphaFoldDB" id="A0ABD3KAQ7"/>